<sequence length="406" mass="44718">MVDKLRPEDLGLSLEEEEPLHVFDLPQIHTKPSATKLLDSLSLLSLEPRSWEGTPPLTPGTNTPRSASGATTPAFRAKRRVNPDGVPQYLTKIISSPLAWIKDDIEKEHIWDVASVRLSERSGRTGMGAISRTFRIPTAKEPTNSGSTLQRVISTSEVPDEPVDIEIHEPALTADNLGLKTWASSFVLARKWHTLRDDIPLRSVPEKSDHRSATILELGAGTGLVGIAAAAVLKTSVILTDLPEIVTNLERNIRSNDDAISSRGGSARAAILDWTEPENFPDSEESGFPLIVAADPIYSAEHPKLLAQTVKCHLSKERSARVVVEMPIREAYSPERDDFKAKMQEIGLVMIKEDTETGLQSKYDRQHPMPVKDCHSAVTHCYRVKPGREVAFSAWGDWPIDLTAGL</sequence>
<dbReference type="Proteomes" id="UP001320706">
    <property type="component" value="Unassembled WGS sequence"/>
</dbReference>
<evidence type="ECO:0000313" key="1">
    <source>
        <dbReference type="EMBL" id="KAK8211327.1"/>
    </source>
</evidence>
<protein>
    <submittedName>
        <fullName evidence="1">Protein-lysine N-methyltransferase rrg1</fullName>
    </submittedName>
</protein>
<accession>A0ACC3SF59</accession>
<dbReference type="EMBL" id="JAMKPW020000014">
    <property type="protein sequence ID" value="KAK8211327.1"/>
    <property type="molecule type" value="Genomic_DNA"/>
</dbReference>
<evidence type="ECO:0000313" key="2">
    <source>
        <dbReference type="Proteomes" id="UP001320706"/>
    </source>
</evidence>
<keyword evidence="2" id="KW-1185">Reference proteome</keyword>
<reference evidence="1" key="1">
    <citation type="submission" date="2024-02" db="EMBL/GenBank/DDBJ databases">
        <title>Metagenome Assembled Genome of Zalaria obscura JY119.</title>
        <authorList>
            <person name="Vighnesh L."/>
            <person name="Jagadeeshwari U."/>
            <person name="Venkata Ramana C."/>
            <person name="Sasikala C."/>
        </authorList>
    </citation>
    <scope>NUCLEOTIDE SEQUENCE</scope>
    <source>
        <strain evidence="1">JY119</strain>
    </source>
</reference>
<gene>
    <name evidence="1" type="primary">rrg1</name>
    <name evidence="1" type="ORF">M8818_003294</name>
</gene>
<comment type="caution">
    <text evidence="1">The sequence shown here is derived from an EMBL/GenBank/DDBJ whole genome shotgun (WGS) entry which is preliminary data.</text>
</comment>
<name>A0ACC3SF59_9PEZI</name>
<proteinExistence type="predicted"/>
<organism evidence="1 2">
    <name type="scientific">Zalaria obscura</name>
    <dbReference type="NCBI Taxonomy" id="2024903"/>
    <lineage>
        <taxon>Eukaryota</taxon>
        <taxon>Fungi</taxon>
        <taxon>Dikarya</taxon>
        <taxon>Ascomycota</taxon>
        <taxon>Pezizomycotina</taxon>
        <taxon>Dothideomycetes</taxon>
        <taxon>Dothideomycetidae</taxon>
        <taxon>Dothideales</taxon>
        <taxon>Zalariaceae</taxon>
        <taxon>Zalaria</taxon>
    </lineage>
</organism>